<dbReference type="eggNOG" id="COG4584">
    <property type="taxonomic scope" value="Bacteria"/>
</dbReference>
<protein>
    <submittedName>
        <fullName evidence="1">Uncharacterized protein</fullName>
    </submittedName>
</protein>
<accession>F2RDG4</accession>
<dbReference type="EMBL" id="FR845719">
    <property type="protein sequence ID" value="CCA59456.1"/>
    <property type="molecule type" value="Genomic_DNA"/>
</dbReference>
<sequence length="219" mass="24679">MAPLGTRIISRSWCVSLLPAEPQPHSIVSEAAVAPTPVARGMQSNVPFTGCTDAGRLFREVRERGFGGTVQTVRRYVATLRDGTAIPVPAPIPSPRAITSWIMRRREPLSEEDEVRLGEVCLACPDTARAREIAQGGVRPVHEVRHRRRHRWPDPAVQLRRRRRPCRPHQETIKRQMYGRASFHVLAPRLTWLVLDPRGEGGERRAGLDHLRVGSGHDW</sequence>
<dbReference type="AlphaFoldDB" id="F2RDG4"/>
<organism evidence="1 2">
    <name type="scientific">Streptomyces venezuelae (strain ATCC 10712 / CBS 650.69 / DSM 40230 / JCM 4526 / NBRC 13096 / PD 04745)</name>
    <dbReference type="NCBI Taxonomy" id="953739"/>
    <lineage>
        <taxon>Bacteria</taxon>
        <taxon>Bacillati</taxon>
        <taxon>Actinomycetota</taxon>
        <taxon>Actinomycetes</taxon>
        <taxon>Kitasatosporales</taxon>
        <taxon>Streptomycetaceae</taxon>
        <taxon>Streptomyces</taxon>
    </lineage>
</organism>
<evidence type="ECO:0000313" key="2">
    <source>
        <dbReference type="Proteomes" id="UP000006854"/>
    </source>
</evidence>
<name>F2RDG4_STRVP</name>
<dbReference type="KEGG" id="sve:SVEN_6170"/>
<reference evidence="1 2" key="1">
    <citation type="journal article" date="2011" name="BMC Genomics">
        <title>Genome-wide analysis of the role of GlnR in Streptomyces venezuelae provides new insights into global nitrogen regulation in actinomycetes.</title>
        <authorList>
            <person name="Pullan S.T."/>
            <person name="Bibb M.J."/>
            <person name="Merrick M."/>
        </authorList>
    </citation>
    <scope>NUCLEOTIDE SEQUENCE [LARGE SCALE GENOMIC DNA]</scope>
    <source>
        <strain evidence="1">ATCC 10712</strain>
    </source>
</reference>
<proteinExistence type="predicted"/>
<keyword evidence="2" id="KW-1185">Reference proteome</keyword>
<dbReference type="Proteomes" id="UP000006854">
    <property type="component" value="Chromosome"/>
</dbReference>
<evidence type="ECO:0000313" key="1">
    <source>
        <dbReference type="EMBL" id="CCA59456.1"/>
    </source>
</evidence>
<dbReference type="HOGENOM" id="CLU_1260904_0_0_11"/>
<gene>
    <name evidence="1" type="ordered locus">SVEN_6170</name>
</gene>